<comment type="caution">
    <text evidence="1">The sequence shown here is derived from an EMBL/GenBank/DDBJ whole genome shotgun (WGS) entry which is preliminary data.</text>
</comment>
<evidence type="ECO:0000313" key="1">
    <source>
        <dbReference type="EMBL" id="EPD14402.1"/>
    </source>
</evidence>
<protein>
    <recommendedName>
        <fullName evidence="3">Effector protein</fullName>
    </recommendedName>
</protein>
<evidence type="ECO:0008006" key="3">
    <source>
        <dbReference type="Google" id="ProtNLM"/>
    </source>
</evidence>
<evidence type="ECO:0000313" key="2">
    <source>
        <dbReference type="Proteomes" id="UP000015462"/>
    </source>
</evidence>
<name>A0AB33Z5B6_9GAMM</name>
<dbReference type="RefSeq" id="WP_016389898.1">
    <property type="nucleotide sequence ID" value="NZ_KE646805.1"/>
</dbReference>
<accession>A0AB33Z5B6</accession>
<keyword evidence="2" id="KW-1185">Reference proteome</keyword>
<organism evidence="1 2">
    <name type="scientific">Cycloclasticus pugetii</name>
    <dbReference type="NCBI Taxonomy" id="34068"/>
    <lineage>
        <taxon>Bacteria</taxon>
        <taxon>Pseudomonadati</taxon>
        <taxon>Pseudomonadota</taxon>
        <taxon>Gammaproteobacteria</taxon>
        <taxon>Thiotrichales</taxon>
        <taxon>Piscirickettsiaceae</taxon>
        <taxon>Cycloclasticus</taxon>
    </lineage>
</organism>
<dbReference type="AlphaFoldDB" id="A0AB33Z5B6"/>
<dbReference type="Proteomes" id="UP000015462">
    <property type="component" value="Unassembled WGS sequence"/>
</dbReference>
<proteinExistence type="predicted"/>
<sequence length="253" mass="28580">MKLLRIILLLLILIFVAFYSKLQRLDTMAWIKPLEVSIYPINAGGDVLTGQYINALTAQDFLSLNQFFKVQWATYREFDADPIVITLKPEIMQQPPFPPTDGNILKVIFWSLRLRFWSYQQAVDSHRNTVNIFVRYHPVNANQPLAHSLGLQKGLIGVVNAYASAEYDEQNNLVIAHELLHTVGASDKYSLTTGQPSYPSGFASPNLRYRQSKAEIMAGKIPINEDESIMPESLKQSVIGVETAREIGWINAN</sequence>
<reference evidence="1 2" key="1">
    <citation type="journal article" date="2013" name="Genome Announc.">
        <title>Genome Sequence of the Pyrene- and Fluoranthene-Degrading Bacterium Cycloclasticus sp. Strain PY97M.</title>
        <authorList>
            <person name="Cui Z."/>
            <person name="Xu G."/>
            <person name="Li Q."/>
            <person name="Gao W."/>
            <person name="Zheng L."/>
        </authorList>
    </citation>
    <scope>NUCLEOTIDE SEQUENCE [LARGE SCALE GENOMIC DNA]</scope>
    <source>
        <strain evidence="1 2">PY97M</strain>
    </source>
</reference>
<gene>
    <name evidence="1" type="ORF">L196_02855</name>
</gene>
<dbReference type="EMBL" id="ASHL01000001">
    <property type="protein sequence ID" value="EPD14402.1"/>
    <property type="molecule type" value="Genomic_DNA"/>
</dbReference>